<organism evidence="2 3">
    <name type="scientific">Aspergillus japonicus CBS 114.51</name>
    <dbReference type="NCBI Taxonomy" id="1448312"/>
    <lineage>
        <taxon>Eukaryota</taxon>
        <taxon>Fungi</taxon>
        <taxon>Dikarya</taxon>
        <taxon>Ascomycota</taxon>
        <taxon>Pezizomycotina</taxon>
        <taxon>Eurotiomycetes</taxon>
        <taxon>Eurotiomycetidae</taxon>
        <taxon>Eurotiales</taxon>
        <taxon>Aspergillaceae</taxon>
        <taxon>Aspergillus</taxon>
        <taxon>Aspergillus subgen. Circumdati</taxon>
    </lineage>
</organism>
<evidence type="ECO:0000313" key="2">
    <source>
        <dbReference type="EMBL" id="RAH79707.1"/>
    </source>
</evidence>
<protein>
    <submittedName>
        <fullName evidence="2">Uncharacterized protein</fullName>
    </submittedName>
</protein>
<accession>A0A8T8WV24</accession>
<evidence type="ECO:0000256" key="1">
    <source>
        <dbReference type="SAM" id="MobiDB-lite"/>
    </source>
</evidence>
<gene>
    <name evidence="2" type="ORF">BO86DRAFT_381023</name>
</gene>
<proteinExistence type="predicted"/>
<sequence>MKASKPDPNPEDNSEAQPSASEAPPDPPRWYLDFWVYDAPVNLAIPELLIGLRCQIEDRLRRKAFCLEPCVPTDRHLMVRAIVRTEDWPQDAEQEHETLHEQLTDILDRLKLTLPLDAWWRDKREDLRWSSQFPSPFDDGDIDQEPDLYNLLLIMAPRLPATMIGAEPVPDDRSTVLKWLGDIRLWGPLPAVKRRKAEKNKEATFELLFR</sequence>
<dbReference type="GeneID" id="37174441"/>
<dbReference type="AlphaFoldDB" id="A0A8T8WV24"/>
<keyword evidence="3" id="KW-1185">Reference proteome</keyword>
<dbReference type="EMBL" id="KZ824811">
    <property type="protein sequence ID" value="RAH79707.1"/>
    <property type="molecule type" value="Genomic_DNA"/>
</dbReference>
<reference evidence="2 3" key="1">
    <citation type="submission" date="2018-02" db="EMBL/GenBank/DDBJ databases">
        <title>The genomes of Aspergillus section Nigri reveals drivers in fungal speciation.</title>
        <authorList>
            <consortium name="DOE Joint Genome Institute"/>
            <person name="Vesth T.C."/>
            <person name="Nybo J."/>
            <person name="Theobald S."/>
            <person name="Brandl J."/>
            <person name="Frisvad J.C."/>
            <person name="Nielsen K.F."/>
            <person name="Lyhne E.K."/>
            <person name="Kogle M.E."/>
            <person name="Kuo A."/>
            <person name="Riley R."/>
            <person name="Clum A."/>
            <person name="Nolan M."/>
            <person name="Lipzen A."/>
            <person name="Salamov A."/>
            <person name="Henrissat B."/>
            <person name="Wiebenga A."/>
            <person name="De vries R.P."/>
            <person name="Grigoriev I.V."/>
            <person name="Mortensen U.H."/>
            <person name="Andersen M.R."/>
            <person name="Baker S.E."/>
        </authorList>
    </citation>
    <scope>NUCLEOTIDE SEQUENCE [LARGE SCALE GENOMIC DNA]</scope>
    <source>
        <strain evidence="2 3">CBS 114.51</strain>
    </source>
</reference>
<feature type="region of interest" description="Disordered" evidence="1">
    <location>
        <begin position="1"/>
        <end position="25"/>
    </location>
</feature>
<dbReference type="RefSeq" id="XP_025525601.1">
    <property type="nucleotide sequence ID" value="XM_025670749.1"/>
</dbReference>
<name>A0A8T8WV24_ASPJA</name>
<evidence type="ECO:0000313" key="3">
    <source>
        <dbReference type="Proteomes" id="UP000249497"/>
    </source>
</evidence>
<dbReference type="OrthoDB" id="4474168at2759"/>
<dbReference type="Proteomes" id="UP000249497">
    <property type="component" value="Unassembled WGS sequence"/>
</dbReference>